<proteinExistence type="predicted"/>
<reference evidence="1" key="1">
    <citation type="submission" date="2022-07" db="EMBL/GenBank/DDBJ databases">
        <title>Faecal culturing of patients with breast cancer.</title>
        <authorList>
            <person name="Teng N.M.Y."/>
            <person name="Kiu R."/>
            <person name="Evans R."/>
            <person name="Baker D.J."/>
            <person name="Zenner C."/>
            <person name="Robinson S.D."/>
            <person name="Hall L.J."/>
        </authorList>
    </citation>
    <scope>NUCLEOTIDE SEQUENCE</scope>
    <source>
        <strain evidence="1">LH1062</strain>
    </source>
</reference>
<protein>
    <submittedName>
        <fullName evidence="1">Uncharacterized protein</fullName>
    </submittedName>
</protein>
<evidence type="ECO:0000313" key="2">
    <source>
        <dbReference type="Proteomes" id="UP001060112"/>
    </source>
</evidence>
<evidence type="ECO:0000313" key="1">
    <source>
        <dbReference type="EMBL" id="UTY38130.1"/>
    </source>
</evidence>
<dbReference type="Proteomes" id="UP001060112">
    <property type="component" value="Chromosome"/>
</dbReference>
<keyword evidence="2" id="KW-1185">Reference proteome</keyword>
<dbReference type="EMBL" id="CP101620">
    <property type="protein sequence ID" value="UTY38130.1"/>
    <property type="molecule type" value="Genomic_DNA"/>
</dbReference>
<organism evidence="1 2">
    <name type="scientific">Allocoprobacillus halotolerans</name>
    <dbReference type="NCBI Taxonomy" id="2944914"/>
    <lineage>
        <taxon>Bacteria</taxon>
        <taxon>Bacillati</taxon>
        <taxon>Bacillota</taxon>
        <taxon>Erysipelotrichia</taxon>
        <taxon>Erysipelotrichales</taxon>
        <taxon>Erysipelotrichaceae</taxon>
        <taxon>Allocoprobacillus</taxon>
    </lineage>
</organism>
<gene>
    <name evidence="1" type="ORF">NMU03_10560</name>
</gene>
<dbReference type="RefSeq" id="WP_290138243.1">
    <property type="nucleotide sequence ID" value="NZ_CP101620.1"/>
</dbReference>
<name>A0ABY5I2C0_9FIRM</name>
<accession>A0ABY5I2C0</accession>
<sequence length="137" mass="16718">MFYKNKKQLIVAAFLFFTIVNVTYIYRYCFKNVTFYEKDCMIALSKYNNEIILGEYINGFTLYNDVKPLLNTQDKYNDYLQTKENILYFDYYDIDDVIKERFQIDHIEKIFEARRNFLALGSKRNMGIYRLEYNDEN</sequence>